<evidence type="ECO:0000313" key="2">
    <source>
        <dbReference type="Proteomes" id="UP000321479"/>
    </source>
</evidence>
<dbReference type="KEGG" id="mgin:FRZ54_05770"/>
<sequence>MKLFIATCLKEYRDDVFKLFKEASMAVYSVTDITGIKEDNSPDLLQDWFASGDEKFDSIMIFCFTGEANARTAKGLIAKYNEKNKTDFPVRAFIVPVEE</sequence>
<accession>A0A5B8UUV5</accession>
<dbReference type="OrthoDB" id="1524637at2"/>
<evidence type="ECO:0000313" key="1">
    <source>
        <dbReference type="EMBL" id="QEC62111.1"/>
    </source>
</evidence>
<name>A0A5B8UUV5_9SPHI</name>
<reference evidence="1 2" key="1">
    <citation type="journal article" date="2017" name="Curr. Microbiol.">
        <title>Mucilaginibacter ginsenosidivorans sp. nov., Isolated from Soil of Ginseng Field.</title>
        <authorList>
            <person name="Kim M.M."/>
            <person name="Siddiqi M.Z."/>
            <person name="Im W.T."/>
        </authorList>
    </citation>
    <scope>NUCLEOTIDE SEQUENCE [LARGE SCALE GENOMIC DNA]</scope>
    <source>
        <strain evidence="1 2">Gsoil 3017</strain>
    </source>
</reference>
<dbReference type="EMBL" id="CP042436">
    <property type="protein sequence ID" value="QEC62111.1"/>
    <property type="molecule type" value="Genomic_DNA"/>
</dbReference>
<dbReference type="Proteomes" id="UP000321479">
    <property type="component" value="Chromosome"/>
</dbReference>
<protein>
    <submittedName>
        <fullName evidence="1">Uncharacterized protein</fullName>
    </submittedName>
</protein>
<proteinExistence type="predicted"/>
<gene>
    <name evidence="1" type="ORF">FRZ54_05770</name>
</gene>
<dbReference type="AlphaFoldDB" id="A0A5B8UUV5"/>
<dbReference type="RefSeq" id="WP_147030688.1">
    <property type="nucleotide sequence ID" value="NZ_CP042436.1"/>
</dbReference>
<organism evidence="1 2">
    <name type="scientific">Mucilaginibacter ginsenosidivorans</name>
    <dbReference type="NCBI Taxonomy" id="398053"/>
    <lineage>
        <taxon>Bacteria</taxon>
        <taxon>Pseudomonadati</taxon>
        <taxon>Bacteroidota</taxon>
        <taxon>Sphingobacteriia</taxon>
        <taxon>Sphingobacteriales</taxon>
        <taxon>Sphingobacteriaceae</taxon>
        <taxon>Mucilaginibacter</taxon>
    </lineage>
</organism>
<keyword evidence="2" id="KW-1185">Reference proteome</keyword>